<evidence type="ECO:0000313" key="6">
    <source>
        <dbReference type="EMBL" id="RRJ66424.1"/>
    </source>
</evidence>
<keyword evidence="5" id="KW-0449">Lipoprotein</keyword>
<evidence type="ECO:0000256" key="4">
    <source>
        <dbReference type="ARBA" id="ARBA00023139"/>
    </source>
</evidence>
<evidence type="ECO:0000256" key="5">
    <source>
        <dbReference type="ARBA" id="ARBA00023288"/>
    </source>
</evidence>
<dbReference type="Gene3D" id="3.40.190.10">
    <property type="entry name" value="Periplasmic binding protein-like II"/>
    <property type="match status" value="1"/>
</dbReference>
<keyword evidence="7" id="KW-1185">Reference proteome</keyword>
<dbReference type="Pfam" id="PF01547">
    <property type="entry name" value="SBP_bac_1"/>
    <property type="match status" value="1"/>
</dbReference>
<evidence type="ECO:0000256" key="1">
    <source>
        <dbReference type="ARBA" id="ARBA00022475"/>
    </source>
</evidence>
<reference evidence="6 7" key="1">
    <citation type="submission" date="2018-11" db="EMBL/GenBank/DDBJ databases">
        <title>Genome sequencing of Paenibacillus sp. KCOM 3021 (= ChDC PVNT-B20).</title>
        <authorList>
            <person name="Kook J.-K."/>
            <person name="Park S.-N."/>
            <person name="Lim Y.K."/>
        </authorList>
    </citation>
    <scope>NUCLEOTIDE SEQUENCE [LARGE SCALE GENOMIC DNA]</scope>
    <source>
        <strain evidence="6 7">KCOM 3021</strain>
    </source>
</reference>
<dbReference type="PANTHER" id="PTHR43649:SF33">
    <property type="entry name" value="POLYGALACTURONAN_RHAMNOGALACTURONAN-BINDING PROTEIN YTCQ"/>
    <property type="match status" value="1"/>
</dbReference>
<name>A0A3P3U8C8_9BACL</name>
<dbReference type="PANTHER" id="PTHR43649">
    <property type="entry name" value="ARABINOSE-BINDING PROTEIN-RELATED"/>
    <property type="match status" value="1"/>
</dbReference>
<dbReference type="PROSITE" id="PS51257">
    <property type="entry name" value="PROKAR_LIPOPROTEIN"/>
    <property type="match status" value="1"/>
</dbReference>
<dbReference type="InterPro" id="IPR050490">
    <property type="entry name" value="Bact_solute-bd_prot1"/>
</dbReference>
<keyword evidence="1" id="KW-1003">Cell membrane</keyword>
<keyword evidence="2" id="KW-0732">Signal</keyword>
<organism evidence="6 7">
    <name type="scientific">Paenibacillus oralis</name>
    <dbReference type="NCBI Taxonomy" id="2490856"/>
    <lineage>
        <taxon>Bacteria</taxon>
        <taxon>Bacillati</taxon>
        <taxon>Bacillota</taxon>
        <taxon>Bacilli</taxon>
        <taxon>Bacillales</taxon>
        <taxon>Paenibacillaceae</taxon>
        <taxon>Paenibacillus</taxon>
    </lineage>
</organism>
<dbReference type="Proteomes" id="UP000267017">
    <property type="component" value="Unassembled WGS sequence"/>
</dbReference>
<dbReference type="InterPro" id="IPR006059">
    <property type="entry name" value="SBP"/>
</dbReference>
<evidence type="ECO:0000313" key="7">
    <source>
        <dbReference type="Proteomes" id="UP000267017"/>
    </source>
</evidence>
<protein>
    <submittedName>
        <fullName evidence="6">Sugar ABC transporter substrate-binding protein</fullName>
    </submittedName>
</protein>
<accession>A0A3P3U8C8</accession>
<evidence type="ECO:0000256" key="3">
    <source>
        <dbReference type="ARBA" id="ARBA00023136"/>
    </source>
</evidence>
<evidence type="ECO:0000256" key="2">
    <source>
        <dbReference type="ARBA" id="ARBA00022729"/>
    </source>
</evidence>
<sequence>MKKTLGFRSLVLLTFSIVLVLAGCGGVAKTGTGGSGGGTKEEAEAKTKISFWAAAVTPERNAFFEQIIQEFEEQNPDIEVDYLGVPGDLSAYEQKVNVAISAGQAPDIMNDFKADLITRDVLEPLDDYFAAWADKDLISPEIIASNRKLDAKEGKLYALPYSSQTWNLWVRPDWFKEAGLALPETWPDFFSAVEKLTDKGKGRYGLSIRGGAGSANTLEMLMYSYSGITDYFTADGKPTINDPLHVEFVEKYLGAYNVFTPEDDLNKGWSELAATFQSDKAAIVVHNLGSASSHEKAFGGDRNKFAAVPFPASVKGYREHPGLAPLGLTMSKSAQYKDAVWKFMTFYLSHDINSRYSKLYGEIPANKEAAQDAWVQEIPYMKSASELLNSPDTKFADTPYYLPGYSNVQKAVEPLIQKTMAKRMSAQELLDEWANQLAREKASYDQSAN</sequence>
<dbReference type="EMBL" id="RRCN01000001">
    <property type="protein sequence ID" value="RRJ66424.1"/>
    <property type="molecule type" value="Genomic_DNA"/>
</dbReference>
<keyword evidence="4" id="KW-0564">Palmitate</keyword>
<proteinExistence type="predicted"/>
<dbReference type="AlphaFoldDB" id="A0A3P3U8C8"/>
<dbReference type="SUPFAM" id="SSF53850">
    <property type="entry name" value="Periplasmic binding protein-like II"/>
    <property type="match status" value="1"/>
</dbReference>
<comment type="caution">
    <text evidence="6">The sequence shown here is derived from an EMBL/GenBank/DDBJ whole genome shotgun (WGS) entry which is preliminary data.</text>
</comment>
<keyword evidence="3" id="KW-0472">Membrane</keyword>
<dbReference type="OrthoDB" id="9808332at2"/>
<dbReference type="CDD" id="cd13585">
    <property type="entry name" value="PBP2_TMBP_like"/>
    <property type="match status" value="1"/>
</dbReference>
<dbReference type="RefSeq" id="WP_128634210.1">
    <property type="nucleotide sequence ID" value="NZ_RRCN01000001.1"/>
</dbReference>
<gene>
    <name evidence="6" type="ORF">EHV15_28500</name>
</gene>